<dbReference type="AlphaFoldDB" id="A0A9D4FZ79"/>
<gene>
    <name evidence="1" type="ORF">DPMN_132936</name>
</gene>
<dbReference type="EMBL" id="JAIWYP010000006">
    <property type="protein sequence ID" value="KAH3804647.1"/>
    <property type="molecule type" value="Genomic_DNA"/>
</dbReference>
<evidence type="ECO:0000313" key="2">
    <source>
        <dbReference type="Proteomes" id="UP000828390"/>
    </source>
</evidence>
<organism evidence="1 2">
    <name type="scientific">Dreissena polymorpha</name>
    <name type="common">Zebra mussel</name>
    <name type="synonym">Mytilus polymorpha</name>
    <dbReference type="NCBI Taxonomy" id="45954"/>
    <lineage>
        <taxon>Eukaryota</taxon>
        <taxon>Metazoa</taxon>
        <taxon>Spiralia</taxon>
        <taxon>Lophotrochozoa</taxon>
        <taxon>Mollusca</taxon>
        <taxon>Bivalvia</taxon>
        <taxon>Autobranchia</taxon>
        <taxon>Heteroconchia</taxon>
        <taxon>Euheterodonta</taxon>
        <taxon>Imparidentia</taxon>
        <taxon>Neoheterodontei</taxon>
        <taxon>Myida</taxon>
        <taxon>Dreissenoidea</taxon>
        <taxon>Dreissenidae</taxon>
        <taxon>Dreissena</taxon>
    </lineage>
</organism>
<evidence type="ECO:0000313" key="1">
    <source>
        <dbReference type="EMBL" id="KAH3804647.1"/>
    </source>
</evidence>
<comment type="caution">
    <text evidence="1">The sequence shown here is derived from an EMBL/GenBank/DDBJ whole genome shotgun (WGS) entry which is preliminary data.</text>
</comment>
<dbReference type="Proteomes" id="UP000828390">
    <property type="component" value="Unassembled WGS sequence"/>
</dbReference>
<proteinExistence type="predicted"/>
<protein>
    <submittedName>
        <fullName evidence="1">Uncharacterized protein</fullName>
    </submittedName>
</protein>
<reference evidence="1" key="1">
    <citation type="journal article" date="2019" name="bioRxiv">
        <title>The Genome of the Zebra Mussel, Dreissena polymorpha: A Resource for Invasive Species Research.</title>
        <authorList>
            <person name="McCartney M.A."/>
            <person name="Auch B."/>
            <person name="Kono T."/>
            <person name="Mallez S."/>
            <person name="Zhang Y."/>
            <person name="Obille A."/>
            <person name="Becker A."/>
            <person name="Abrahante J.E."/>
            <person name="Garbe J."/>
            <person name="Badalamenti J.P."/>
            <person name="Herman A."/>
            <person name="Mangelson H."/>
            <person name="Liachko I."/>
            <person name="Sullivan S."/>
            <person name="Sone E.D."/>
            <person name="Koren S."/>
            <person name="Silverstein K.A.T."/>
            <person name="Beckman K.B."/>
            <person name="Gohl D.M."/>
        </authorList>
    </citation>
    <scope>NUCLEOTIDE SEQUENCE</scope>
    <source>
        <strain evidence="1">Duluth1</strain>
        <tissue evidence="1">Whole animal</tissue>
    </source>
</reference>
<name>A0A9D4FZ79_DREPO</name>
<sequence>MQLRKDMVAASKSSISKNEAAVKAALANVLFLAKEDLPNSFLPSFNNFLIYQVKR</sequence>
<reference evidence="1" key="2">
    <citation type="submission" date="2020-11" db="EMBL/GenBank/DDBJ databases">
        <authorList>
            <person name="McCartney M.A."/>
            <person name="Auch B."/>
            <person name="Kono T."/>
            <person name="Mallez S."/>
            <person name="Becker A."/>
            <person name="Gohl D.M."/>
            <person name="Silverstein K.A.T."/>
            <person name="Koren S."/>
            <person name="Bechman K.B."/>
            <person name="Herman A."/>
            <person name="Abrahante J.E."/>
            <person name="Garbe J."/>
        </authorList>
    </citation>
    <scope>NUCLEOTIDE SEQUENCE</scope>
    <source>
        <strain evidence="1">Duluth1</strain>
        <tissue evidence="1">Whole animal</tissue>
    </source>
</reference>
<accession>A0A9D4FZ79</accession>
<keyword evidence="2" id="KW-1185">Reference proteome</keyword>